<evidence type="ECO:0000256" key="5">
    <source>
        <dbReference type="PIRSR" id="PIRSR000894-2"/>
    </source>
</evidence>
<dbReference type="CGD" id="CAL0000164532">
    <property type="gene designation" value="Cd36_41960"/>
</dbReference>
<proteinExistence type="inferred from homology"/>
<keyword evidence="3" id="KW-0325">Glycoprotein</keyword>
<organism evidence="7 8">
    <name type="scientific">Candida dubliniensis (strain CD36 / ATCC MYA-646 / CBS 7987 / NCPF 3949 / NRRL Y-17841)</name>
    <name type="common">Yeast</name>
    <dbReference type="NCBI Taxonomy" id="573826"/>
    <lineage>
        <taxon>Eukaryota</taxon>
        <taxon>Fungi</taxon>
        <taxon>Dikarya</taxon>
        <taxon>Ascomycota</taxon>
        <taxon>Saccharomycotina</taxon>
        <taxon>Pichiomycetes</taxon>
        <taxon>Debaryomycetaceae</taxon>
        <taxon>Candida/Lodderomyces clade</taxon>
        <taxon>Candida</taxon>
    </lineage>
</organism>
<feature type="active site" description="Proton donor" evidence="4">
    <location>
        <position position="332"/>
    </location>
</feature>
<reference evidence="7 8" key="1">
    <citation type="journal article" date="2009" name="Genome Res.">
        <title>Comparative genomics of the fungal pathogens Candida dubliniensis and Candida albicans.</title>
        <authorList>
            <person name="Jackson A.P."/>
            <person name="Gamble J.A."/>
            <person name="Yeomans T."/>
            <person name="Moran G.P."/>
            <person name="Saunders D."/>
            <person name="Harris D."/>
            <person name="Aslett M."/>
            <person name="Barrell J.F."/>
            <person name="Butler G."/>
            <person name="Citiulo F."/>
            <person name="Coleman D.C."/>
            <person name="de Groot P.W.J."/>
            <person name="Goodwin T.J."/>
            <person name="Quail M.A."/>
            <person name="McQuillan J."/>
            <person name="Munro C.A."/>
            <person name="Pain A."/>
            <person name="Poulter R.T."/>
            <person name="Rajandream M.A."/>
            <person name="Renauld H."/>
            <person name="Spiering M.J."/>
            <person name="Tivey A."/>
            <person name="Gow N.A.R."/>
            <person name="Barrell B."/>
            <person name="Sullivan D.J."/>
            <person name="Berriman M."/>
        </authorList>
    </citation>
    <scope>NUCLEOTIDE SEQUENCE [LARGE SCALE GENOMIC DNA]</scope>
    <source>
        <strain evidence="8">CD36 / ATCC MYA-646 / CBS 7987 / NCPF 3949 / NRRL Y-17841</strain>
    </source>
</reference>
<dbReference type="Pfam" id="PF00328">
    <property type="entry name" value="His_Phos_2"/>
    <property type="match status" value="1"/>
</dbReference>
<dbReference type="SUPFAM" id="SSF53254">
    <property type="entry name" value="Phosphoglycerate mutase-like"/>
    <property type="match status" value="1"/>
</dbReference>
<sequence length="457" mass="52260">MVGLSQLLNAGFILGGQSVFQNVAAPHQASIEQYNIVKYLGGSGPYIQNSGYGISTEIPEKCTIEQVQMISRHGERFPSKGDGKYFSSVMEVFEKYNGKFRGDLSFLNNYQYFVTNPDYYEKETTPQNSKGPYSGTTNLLRHGAYFRKRYQSLFDQKERLVVFTSNSGRCYQSGEYFARGFLGDDYSNDNVEFVVVDEDKKMGGNSLTPRYACKTLNQDLHKDLISQYDKTYLDDILSRWLVDNPGLEISTDQVSSLFLWCAFEINVRGYSPFCDLFTKDEFIRSGYRNDIVNYYETGPGNNMTKVIGSPMVDASLKMLQENSKIWLTFTHDTDIEMYLTSLGLIAPSEDLPVDRVQFPNPYNAAEFFPQGARIYTEKLKCGDKQYVRFVVNDAVYPYPGCSSGPGFTCELNDFFKLIRSRLHDVNYKVQCEVDGPAELTFYWDYKDKKYNAPLIDQ</sequence>
<evidence type="ECO:0000256" key="1">
    <source>
        <dbReference type="ARBA" id="ARBA00005375"/>
    </source>
</evidence>
<dbReference type="GO" id="GO:0009277">
    <property type="term" value="C:fungal-type cell wall"/>
    <property type="evidence" value="ECO:0007669"/>
    <property type="project" value="TreeGrafter"/>
</dbReference>
<keyword evidence="2" id="KW-0378">Hydrolase</keyword>
<dbReference type="VEuPathDB" id="FungiDB:CD36_41960"/>
<dbReference type="Proteomes" id="UP000002605">
    <property type="component" value="Chromosome 4"/>
</dbReference>
<dbReference type="InterPro" id="IPR016274">
    <property type="entry name" value="Histidine_acid_Pase_euk"/>
</dbReference>
<evidence type="ECO:0000256" key="3">
    <source>
        <dbReference type="ARBA" id="ARBA00023180"/>
    </source>
</evidence>
<dbReference type="PANTHER" id="PTHR20963:SF18">
    <property type="entry name" value="ACID PHOSPHATASE PHO11-RELATED"/>
    <property type="match status" value="1"/>
</dbReference>
<dbReference type="PIRSF" id="PIRSF000894">
    <property type="entry name" value="Acid_phosphatase"/>
    <property type="match status" value="1"/>
</dbReference>
<feature type="disulfide bond" evidence="5">
    <location>
        <begin position="62"/>
        <end position="381"/>
    </location>
</feature>
<comment type="similarity">
    <text evidence="1">Belongs to the histidine acid phosphatase family.</text>
</comment>
<dbReference type="InterPro" id="IPR029033">
    <property type="entry name" value="His_PPase_superfam"/>
</dbReference>
<feature type="disulfide bond" evidence="5">
    <location>
        <begin position="401"/>
        <end position="409"/>
    </location>
</feature>
<accession>B9WFQ7</accession>
<evidence type="ECO:0000313" key="7">
    <source>
        <dbReference type="EMBL" id="CAX42076.1"/>
    </source>
</evidence>
<dbReference type="GeneID" id="8047456"/>
<dbReference type="KEGG" id="cdu:CD36_41960"/>
<dbReference type="InterPro" id="IPR033379">
    <property type="entry name" value="Acid_Pase_AS"/>
</dbReference>
<dbReference type="HOGENOM" id="CLU_020880_3_1_1"/>
<feature type="disulfide bond" evidence="5">
    <location>
        <begin position="261"/>
        <end position="274"/>
    </location>
</feature>
<dbReference type="GO" id="GO:0003993">
    <property type="term" value="F:acid phosphatase activity"/>
    <property type="evidence" value="ECO:0007669"/>
    <property type="project" value="TreeGrafter"/>
</dbReference>
<dbReference type="EMBL" id="FM992691">
    <property type="protein sequence ID" value="CAX42076.1"/>
    <property type="molecule type" value="Genomic_DNA"/>
</dbReference>
<evidence type="ECO:0000256" key="4">
    <source>
        <dbReference type="PIRSR" id="PIRSR000894-1"/>
    </source>
</evidence>
<dbReference type="InterPro" id="IPR000560">
    <property type="entry name" value="His_Pase_clade-2"/>
</dbReference>
<evidence type="ECO:0000256" key="2">
    <source>
        <dbReference type="ARBA" id="ARBA00022801"/>
    </source>
</evidence>
<evidence type="ECO:0000313" key="8">
    <source>
        <dbReference type="Proteomes" id="UP000002605"/>
    </source>
</evidence>
<dbReference type="PANTHER" id="PTHR20963">
    <property type="entry name" value="MULTIPLE INOSITOL POLYPHOSPHATE PHOSPHATASE-RELATED"/>
    <property type="match status" value="1"/>
</dbReference>
<dbReference type="RefSeq" id="XP_002419861.1">
    <property type="nucleotide sequence ID" value="XM_002419816.1"/>
</dbReference>
<dbReference type="AlphaFoldDB" id="B9WFQ7"/>
<name>B9WFQ7_CANDC</name>
<dbReference type="CDD" id="cd07061">
    <property type="entry name" value="HP_HAP_like"/>
    <property type="match status" value="1"/>
</dbReference>
<evidence type="ECO:0000313" key="6">
    <source>
        <dbReference type="CGD" id="CAL0000164532"/>
    </source>
</evidence>
<protein>
    <submittedName>
        <fullName evidence="7">Acid phosphatase, putative</fullName>
    </submittedName>
</protein>
<dbReference type="eggNOG" id="KOG1382">
    <property type="taxonomic scope" value="Eukaryota"/>
</dbReference>
<dbReference type="PROSITE" id="PS00616">
    <property type="entry name" value="HIS_ACID_PHOSPHAT_1"/>
    <property type="match status" value="1"/>
</dbReference>
<gene>
    <name evidence="6" type="ordered locus">Cd36_41960</name>
    <name evidence="7" type="ORF">CD36_41960</name>
</gene>
<keyword evidence="5" id="KW-1015">Disulfide bond</keyword>
<keyword evidence="8" id="KW-1185">Reference proteome</keyword>
<dbReference type="Gene3D" id="3.40.50.1240">
    <property type="entry name" value="Phosphoglycerate mutase-like"/>
    <property type="match status" value="1"/>
</dbReference>
<feature type="active site" description="Nucleophile" evidence="4">
    <location>
        <position position="73"/>
    </location>
</feature>
<dbReference type="OrthoDB" id="6509975at2759"/>